<protein>
    <submittedName>
        <fullName evidence="2">DUF4283 domain protein</fullName>
    </submittedName>
</protein>
<proteinExistence type="predicted"/>
<comment type="caution">
    <text evidence="2">The sequence shown here is derived from an EMBL/GenBank/DDBJ whole genome shotgun (WGS) entry which is preliminary data.</text>
</comment>
<dbReference type="Proteomes" id="UP000265520">
    <property type="component" value="Unassembled WGS sequence"/>
</dbReference>
<sequence length="84" mass="9139">VGDIVVELGARKVRLAQQKAQREGDAPPSKEGELPDDTVKEGRVLMKSYRTQSDDAEWARNGIMATVHNGEAIPVVQNRIVDAG</sequence>
<reference evidence="2 3" key="1">
    <citation type="journal article" date="2018" name="Front. Plant Sci.">
        <title>Red Clover (Trifolium pratense) and Zigzag Clover (T. medium) - A Picture of Genomic Similarities and Differences.</title>
        <authorList>
            <person name="Dluhosova J."/>
            <person name="Istvanek J."/>
            <person name="Nedelnik J."/>
            <person name="Repkova J."/>
        </authorList>
    </citation>
    <scope>NUCLEOTIDE SEQUENCE [LARGE SCALE GENOMIC DNA]</scope>
    <source>
        <strain evidence="3">cv. 10/8</strain>
        <tissue evidence="2">Leaf</tissue>
    </source>
</reference>
<evidence type="ECO:0000313" key="3">
    <source>
        <dbReference type="Proteomes" id="UP000265520"/>
    </source>
</evidence>
<evidence type="ECO:0000256" key="1">
    <source>
        <dbReference type="SAM" id="MobiDB-lite"/>
    </source>
</evidence>
<evidence type="ECO:0000313" key="2">
    <source>
        <dbReference type="EMBL" id="MCI65939.1"/>
    </source>
</evidence>
<organism evidence="2 3">
    <name type="scientific">Trifolium medium</name>
    <dbReference type="NCBI Taxonomy" id="97028"/>
    <lineage>
        <taxon>Eukaryota</taxon>
        <taxon>Viridiplantae</taxon>
        <taxon>Streptophyta</taxon>
        <taxon>Embryophyta</taxon>
        <taxon>Tracheophyta</taxon>
        <taxon>Spermatophyta</taxon>
        <taxon>Magnoliopsida</taxon>
        <taxon>eudicotyledons</taxon>
        <taxon>Gunneridae</taxon>
        <taxon>Pentapetalae</taxon>
        <taxon>rosids</taxon>
        <taxon>fabids</taxon>
        <taxon>Fabales</taxon>
        <taxon>Fabaceae</taxon>
        <taxon>Papilionoideae</taxon>
        <taxon>50 kb inversion clade</taxon>
        <taxon>NPAAA clade</taxon>
        <taxon>Hologalegina</taxon>
        <taxon>IRL clade</taxon>
        <taxon>Trifolieae</taxon>
        <taxon>Trifolium</taxon>
    </lineage>
</organism>
<name>A0A392TY64_9FABA</name>
<feature type="non-terminal residue" evidence="2">
    <location>
        <position position="1"/>
    </location>
</feature>
<keyword evidence="3" id="KW-1185">Reference proteome</keyword>
<feature type="compositionally biased region" description="Basic and acidic residues" evidence="1">
    <location>
        <begin position="20"/>
        <end position="41"/>
    </location>
</feature>
<dbReference type="AlphaFoldDB" id="A0A392TY64"/>
<feature type="region of interest" description="Disordered" evidence="1">
    <location>
        <begin position="16"/>
        <end position="41"/>
    </location>
</feature>
<dbReference type="EMBL" id="LXQA010685462">
    <property type="protein sequence ID" value="MCI65939.1"/>
    <property type="molecule type" value="Genomic_DNA"/>
</dbReference>
<accession>A0A392TY64</accession>
<feature type="non-terminal residue" evidence="2">
    <location>
        <position position="84"/>
    </location>
</feature>